<evidence type="ECO:0000256" key="4">
    <source>
        <dbReference type="ARBA" id="ARBA00023163"/>
    </source>
</evidence>
<dbReference type="PANTHER" id="PTHR30419">
    <property type="entry name" value="HTH-TYPE TRANSCRIPTIONAL REGULATOR YBHD"/>
    <property type="match status" value="1"/>
</dbReference>
<keyword evidence="4" id="KW-0804">Transcription</keyword>
<dbReference type="EMBL" id="JBHMDO010000039">
    <property type="protein sequence ID" value="MFB9329032.1"/>
    <property type="molecule type" value="Genomic_DNA"/>
</dbReference>
<comment type="caution">
    <text evidence="6">The sequence shown here is derived from an EMBL/GenBank/DDBJ whole genome shotgun (WGS) entry which is preliminary data.</text>
</comment>
<dbReference type="PANTHER" id="PTHR30419:SF8">
    <property type="entry name" value="NITROGEN ASSIMILATION TRANSCRIPTIONAL ACTIVATOR-RELATED"/>
    <property type="match status" value="1"/>
</dbReference>
<evidence type="ECO:0000256" key="1">
    <source>
        <dbReference type="ARBA" id="ARBA00009437"/>
    </source>
</evidence>
<dbReference type="PRINTS" id="PR00039">
    <property type="entry name" value="HTHLYSR"/>
</dbReference>
<dbReference type="Pfam" id="PF00126">
    <property type="entry name" value="HTH_1"/>
    <property type="match status" value="1"/>
</dbReference>
<dbReference type="InterPro" id="IPR050950">
    <property type="entry name" value="HTH-type_LysR_regulators"/>
</dbReference>
<name>A0ABV5KY87_9BACL</name>
<dbReference type="Gene3D" id="1.10.10.10">
    <property type="entry name" value="Winged helix-like DNA-binding domain superfamily/Winged helix DNA-binding domain"/>
    <property type="match status" value="1"/>
</dbReference>
<dbReference type="InterPro" id="IPR005119">
    <property type="entry name" value="LysR_subst-bd"/>
</dbReference>
<reference evidence="6 7" key="1">
    <citation type="submission" date="2024-09" db="EMBL/GenBank/DDBJ databases">
        <authorList>
            <person name="Sun Q."/>
            <person name="Mori K."/>
        </authorList>
    </citation>
    <scope>NUCLEOTIDE SEQUENCE [LARGE SCALE GENOMIC DNA]</scope>
    <source>
        <strain evidence="6 7">TISTR 2452</strain>
    </source>
</reference>
<evidence type="ECO:0000259" key="5">
    <source>
        <dbReference type="PROSITE" id="PS50931"/>
    </source>
</evidence>
<gene>
    <name evidence="6" type="ORF">ACFFSY_24115</name>
</gene>
<accession>A0ABV5KY87</accession>
<dbReference type="InterPro" id="IPR000847">
    <property type="entry name" value="LysR_HTH_N"/>
</dbReference>
<evidence type="ECO:0000256" key="3">
    <source>
        <dbReference type="ARBA" id="ARBA00023125"/>
    </source>
</evidence>
<sequence>MHIEQLESIVEVARLGSLTAAANKLHVTLSAVSQSISNLEAELGVTLFTRSRQGATPTAEGQAVIAKAYEVIEKLHELREEAGRFSNEQSGELKLATIPAPLSLYIESILGFKRDYPQVQLEVTEKGSEQIVEDVLHGRVDIGLVIWRESEALQHKGLAFGKLLEGKMVVCSGRNSPLALTKSVKPDQLLGQPIVLYKDEHLRRFMDEFQARYGQVDVLFSTNNRDAIMRAIGEGAAVTVGVDFSFYNLPEQKQDDFRILDFDMPDTERLYLGWIRLSEARFGNPAKLIIQRLQHALEKL</sequence>
<dbReference type="RefSeq" id="WP_377498917.1">
    <property type="nucleotide sequence ID" value="NZ_JBHMDO010000039.1"/>
</dbReference>
<evidence type="ECO:0000256" key="2">
    <source>
        <dbReference type="ARBA" id="ARBA00023015"/>
    </source>
</evidence>
<organism evidence="6 7">
    <name type="scientific">Paenibacillus aurantiacus</name>
    <dbReference type="NCBI Taxonomy" id="1936118"/>
    <lineage>
        <taxon>Bacteria</taxon>
        <taxon>Bacillati</taxon>
        <taxon>Bacillota</taxon>
        <taxon>Bacilli</taxon>
        <taxon>Bacillales</taxon>
        <taxon>Paenibacillaceae</taxon>
        <taxon>Paenibacillus</taxon>
    </lineage>
</organism>
<keyword evidence="7" id="KW-1185">Reference proteome</keyword>
<protein>
    <submittedName>
        <fullName evidence="6">LysR substrate-binding domain-containing protein</fullName>
    </submittedName>
</protein>
<feature type="domain" description="HTH lysR-type" evidence="5">
    <location>
        <begin position="1"/>
        <end position="58"/>
    </location>
</feature>
<dbReference type="CDD" id="cd05466">
    <property type="entry name" value="PBP2_LTTR_substrate"/>
    <property type="match status" value="1"/>
</dbReference>
<proteinExistence type="inferred from homology"/>
<dbReference type="Gene3D" id="3.40.190.290">
    <property type="match status" value="1"/>
</dbReference>
<dbReference type="SUPFAM" id="SSF46785">
    <property type="entry name" value="Winged helix' DNA-binding domain"/>
    <property type="match status" value="1"/>
</dbReference>
<evidence type="ECO:0000313" key="6">
    <source>
        <dbReference type="EMBL" id="MFB9329032.1"/>
    </source>
</evidence>
<evidence type="ECO:0000313" key="7">
    <source>
        <dbReference type="Proteomes" id="UP001589747"/>
    </source>
</evidence>
<comment type="similarity">
    <text evidence="1">Belongs to the LysR transcriptional regulatory family.</text>
</comment>
<dbReference type="Pfam" id="PF03466">
    <property type="entry name" value="LysR_substrate"/>
    <property type="match status" value="1"/>
</dbReference>
<dbReference type="SUPFAM" id="SSF53850">
    <property type="entry name" value="Periplasmic binding protein-like II"/>
    <property type="match status" value="1"/>
</dbReference>
<keyword evidence="2" id="KW-0805">Transcription regulation</keyword>
<dbReference type="InterPro" id="IPR036390">
    <property type="entry name" value="WH_DNA-bd_sf"/>
</dbReference>
<dbReference type="PROSITE" id="PS50931">
    <property type="entry name" value="HTH_LYSR"/>
    <property type="match status" value="1"/>
</dbReference>
<keyword evidence="3" id="KW-0238">DNA-binding</keyword>
<dbReference type="Proteomes" id="UP001589747">
    <property type="component" value="Unassembled WGS sequence"/>
</dbReference>
<dbReference type="InterPro" id="IPR036388">
    <property type="entry name" value="WH-like_DNA-bd_sf"/>
</dbReference>